<dbReference type="Proteomes" id="UP000694845">
    <property type="component" value="Unplaced"/>
</dbReference>
<feature type="region of interest" description="Disordered" evidence="1">
    <location>
        <begin position="488"/>
        <end position="515"/>
    </location>
</feature>
<keyword evidence="3" id="KW-0732">Signal</keyword>
<dbReference type="Pfam" id="PF07686">
    <property type="entry name" value="V-set"/>
    <property type="match status" value="1"/>
</dbReference>
<dbReference type="InterPro" id="IPR003599">
    <property type="entry name" value="Ig_sub"/>
</dbReference>
<evidence type="ECO:0000256" key="3">
    <source>
        <dbReference type="SAM" id="SignalP"/>
    </source>
</evidence>
<evidence type="ECO:0000256" key="2">
    <source>
        <dbReference type="SAM" id="Phobius"/>
    </source>
</evidence>
<dbReference type="OMA" id="ICHSEAM"/>
<dbReference type="AlphaFoldDB" id="A0A8B7YQ33"/>
<sequence length="515" mass="55670">MARVSSQMLPIAFVILIVLLNNCQSFTHHPPREMVVDEGENVTLTCWSDFINITDIRDCESTSTTKLRWLRFAKCNTTAERVVKCNTAQGPFSGRTIVRFDASNQQYSLTIHRTRPEDSGAYFCRLYFSSAEVTFSSNAASLTVNPRPSQNSTCEIHPTQPMAGAPASLNCTLSNKDSANLLARLANLPDCLCQTRGQVLRDTADRKEFTCVAGPDVNSGPTSTVAQDTTCTLTPSTKSPSTKPTISIAPSSVTITEGQTAVFICHSEAMTLSTVDEYTWSLHKGDRTELMVGLLTKEEQAGHFKLGLKGQILEILQVSATDHNKSMIGCTAVMGSVTYRSSQNASLTVMSSNRGDCAGINTSNGDSTVVAVGASLGGLILAIPALVAGIVLLSKRRNSHLRPRNARPSVQELLRRERVTMSVPIAETNATYENLPQNDAHQLQPSPRSQTLAEGTAAPQGDLYAIPNRRGKDIRHFTMTLQTNKATADPGFVSLPRNLEPVSSSSAKQPGTTYA</sequence>
<reference evidence="6" key="1">
    <citation type="submission" date="2025-08" db="UniProtKB">
        <authorList>
            <consortium name="RefSeq"/>
        </authorList>
    </citation>
    <scope>IDENTIFICATION</scope>
</reference>
<dbReference type="OrthoDB" id="10015491at2759"/>
<organism evidence="5 6">
    <name type="scientific">Acanthaster planci</name>
    <name type="common">Crown-of-thorns starfish</name>
    <dbReference type="NCBI Taxonomy" id="133434"/>
    <lineage>
        <taxon>Eukaryota</taxon>
        <taxon>Metazoa</taxon>
        <taxon>Echinodermata</taxon>
        <taxon>Eleutherozoa</taxon>
        <taxon>Asterozoa</taxon>
        <taxon>Asteroidea</taxon>
        <taxon>Valvatacea</taxon>
        <taxon>Valvatida</taxon>
        <taxon>Acanthasteridae</taxon>
        <taxon>Acanthaster</taxon>
    </lineage>
</organism>
<feature type="domain" description="Ig-like" evidence="4">
    <location>
        <begin position="10"/>
        <end position="134"/>
    </location>
</feature>
<dbReference type="PROSITE" id="PS50835">
    <property type="entry name" value="IG_LIKE"/>
    <property type="match status" value="2"/>
</dbReference>
<proteinExistence type="predicted"/>
<dbReference type="InterPro" id="IPR007110">
    <property type="entry name" value="Ig-like_dom"/>
</dbReference>
<feature type="transmembrane region" description="Helical" evidence="2">
    <location>
        <begin position="369"/>
        <end position="394"/>
    </location>
</feature>
<feature type="compositionally biased region" description="Polar residues" evidence="1">
    <location>
        <begin position="501"/>
        <end position="515"/>
    </location>
</feature>
<dbReference type="PANTHER" id="PTHR45889:SF8">
    <property type="entry name" value="IG-LIKE DOMAIN-CONTAINING PROTEIN"/>
    <property type="match status" value="1"/>
</dbReference>
<dbReference type="InterPro" id="IPR036179">
    <property type="entry name" value="Ig-like_dom_sf"/>
</dbReference>
<keyword evidence="2" id="KW-0472">Membrane</keyword>
<feature type="compositionally biased region" description="Polar residues" evidence="1">
    <location>
        <begin position="434"/>
        <end position="453"/>
    </location>
</feature>
<protein>
    <submittedName>
        <fullName evidence="6">Uncharacterized protein LOC110981497</fullName>
    </submittedName>
</protein>
<dbReference type="SUPFAM" id="SSF48726">
    <property type="entry name" value="Immunoglobulin"/>
    <property type="match status" value="2"/>
</dbReference>
<dbReference type="CDD" id="cd00099">
    <property type="entry name" value="IgV"/>
    <property type="match status" value="1"/>
</dbReference>
<dbReference type="SMART" id="SM00409">
    <property type="entry name" value="IG"/>
    <property type="match status" value="2"/>
</dbReference>
<name>A0A8B7YQ33_ACAPL</name>
<evidence type="ECO:0000256" key="1">
    <source>
        <dbReference type="SAM" id="MobiDB-lite"/>
    </source>
</evidence>
<feature type="region of interest" description="Disordered" evidence="1">
    <location>
        <begin position="434"/>
        <end position="463"/>
    </location>
</feature>
<keyword evidence="2" id="KW-0812">Transmembrane</keyword>
<evidence type="ECO:0000313" key="6">
    <source>
        <dbReference type="RefSeq" id="XP_022094792.1"/>
    </source>
</evidence>
<keyword evidence="2" id="KW-1133">Transmembrane helix</keyword>
<accession>A0A8B7YQ33</accession>
<dbReference type="GeneID" id="110981497"/>
<dbReference type="InterPro" id="IPR013783">
    <property type="entry name" value="Ig-like_fold"/>
</dbReference>
<feature type="signal peptide" evidence="3">
    <location>
        <begin position="1"/>
        <end position="25"/>
    </location>
</feature>
<dbReference type="Gene3D" id="2.60.40.10">
    <property type="entry name" value="Immunoglobulins"/>
    <property type="match status" value="1"/>
</dbReference>
<evidence type="ECO:0000313" key="5">
    <source>
        <dbReference type="Proteomes" id="UP000694845"/>
    </source>
</evidence>
<evidence type="ECO:0000259" key="4">
    <source>
        <dbReference type="PROSITE" id="PS50835"/>
    </source>
</evidence>
<dbReference type="PANTHER" id="PTHR45889">
    <property type="entry name" value="IG-LIKE DOMAIN-CONTAINING PROTEIN"/>
    <property type="match status" value="1"/>
</dbReference>
<feature type="domain" description="Ig-like" evidence="4">
    <location>
        <begin position="244"/>
        <end position="348"/>
    </location>
</feature>
<keyword evidence="5" id="KW-1185">Reference proteome</keyword>
<dbReference type="InterPro" id="IPR013106">
    <property type="entry name" value="Ig_V-set"/>
</dbReference>
<feature type="chain" id="PRO_5034941863" evidence="3">
    <location>
        <begin position="26"/>
        <end position="515"/>
    </location>
</feature>
<dbReference type="RefSeq" id="XP_022094792.1">
    <property type="nucleotide sequence ID" value="XM_022239100.1"/>
</dbReference>
<gene>
    <name evidence="6" type="primary">LOC110981497</name>
</gene>
<dbReference type="KEGG" id="aplc:110981497"/>